<evidence type="ECO:0000256" key="3">
    <source>
        <dbReference type="ARBA" id="ARBA00022500"/>
    </source>
</evidence>
<dbReference type="CDD" id="cd06225">
    <property type="entry name" value="HAMP"/>
    <property type="match status" value="1"/>
</dbReference>
<evidence type="ECO:0000259" key="12">
    <source>
        <dbReference type="PROSITE" id="PS50885"/>
    </source>
</evidence>
<evidence type="ECO:0000256" key="5">
    <source>
        <dbReference type="ARBA" id="ARBA00022989"/>
    </source>
</evidence>
<dbReference type="SUPFAM" id="SSF103190">
    <property type="entry name" value="Sensory domain-like"/>
    <property type="match status" value="1"/>
</dbReference>
<dbReference type="CDD" id="cd11386">
    <property type="entry name" value="MCP_signal"/>
    <property type="match status" value="1"/>
</dbReference>
<proteinExistence type="inferred from homology"/>
<feature type="domain" description="HAMP" evidence="12">
    <location>
        <begin position="299"/>
        <end position="352"/>
    </location>
</feature>
<evidence type="ECO:0000256" key="1">
    <source>
        <dbReference type="ARBA" id="ARBA00004651"/>
    </source>
</evidence>
<evidence type="ECO:0000256" key="6">
    <source>
        <dbReference type="ARBA" id="ARBA00023136"/>
    </source>
</evidence>
<dbReference type="Gene3D" id="3.30.450.20">
    <property type="entry name" value="PAS domain"/>
    <property type="match status" value="1"/>
</dbReference>
<name>A0ABZ3ISL0_9FIRM</name>
<dbReference type="Proteomes" id="UP000216752">
    <property type="component" value="Chromosome"/>
</dbReference>
<dbReference type="InterPro" id="IPR003660">
    <property type="entry name" value="HAMP_dom"/>
</dbReference>
<keyword evidence="7 9" id="KW-0807">Transducer</keyword>
<feature type="domain" description="Methyl-accepting transducer" evidence="11">
    <location>
        <begin position="371"/>
        <end position="607"/>
    </location>
</feature>
<dbReference type="PANTHER" id="PTHR32089">
    <property type="entry name" value="METHYL-ACCEPTING CHEMOTAXIS PROTEIN MCPB"/>
    <property type="match status" value="1"/>
</dbReference>
<dbReference type="PANTHER" id="PTHR32089:SF112">
    <property type="entry name" value="LYSOZYME-LIKE PROTEIN-RELATED"/>
    <property type="match status" value="1"/>
</dbReference>
<dbReference type="Gene3D" id="1.10.287.950">
    <property type="entry name" value="Methyl-accepting chemotaxis protein"/>
    <property type="match status" value="2"/>
</dbReference>
<dbReference type="CDD" id="cd12912">
    <property type="entry name" value="PDC2_MCP_like"/>
    <property type="match status" value="1"/>
</dbReference>
<keyword evidence="4 10" id="KW-0812">Transmembrane</keyword>
<dbReference type="Gene3D" id="6.10.340.10">
    <property type="match status" value="1"/>
</dbReference>
<keyword evidence="14" id="KW-1185">Reference proteome</keyword>
<reference evidence="13" key="1">
    <citation type="submission" date="2024-05" db="EMBL/GenBank/DDBJ databases">
        <title>Isolation and characterization of Sporomusa carbonis sp. nov., a carboxydotrophic hydrogenogen in the genus of Sporomusa isolated from a charcoal burning pile.</title>
        <authorList>
            <person name="Boeer T."/>
            <person name="Rosenbaum F."/>
            <person name="Eysell L."/>
            <person name="Mueller V."/>
            <person name="Daniel R."/>
            <person name="Poehlein A."/>
        </authorList>
    </citation>
    <scope>NUCLEOTIDE SEQUENCE [LARGE SCALE GENOMIC DNA]</scope>
    <source>
        <strain evidence="13">DSM 10669</strain>
    </source>
</reference>
<evidence type="ECO:0000256" key="10">
    <source>
        <dbReference type="SAM" id="Phobius"/>
    </source>
</evidence>
<dbReference type="EMBL" id="CP155573">
    <property type="protein sequence ID" value="XFO68551.1"/>
    <property type="molecule type" value="Genomic_DNA"/>
</dbReference>
<evidence type="ECO:0000256" key="2">
    <source>
        <dbReference type="ARBA" id="ARBA00022475"/>
    </source>
</evidence>
<evidence type="ECO:0000313" key="13">
    <source>
        <dbReference type="EMBL" id="XFO68551.1"/>
    </source>
</evidence>
<dbReference type="PROSITE" id="PS50885">
    <property type="entry name" value="HAMP"/>
    <property type="match status" value="1"/>
</dbReference>
<keyword evidence="5 10" id="KW-1133">Transmembrane helix</keyword>
<evidence type="ECO:0000256" key="7">
    <source>
        <dbReference type="ARBA" id="ARBA00023224"/>
    </source>
</evidence>
<evidence type="ECO:0000256" key="9">
    <source>
        <dbReference type="PROSITE-ProRule" id="PRU00284"/>
    </source>
</evidence>
<dbReference type="InterPro" id="IPR033479">
    <property type="entry name" value="dCache_1"/>
</dbReference>
<organism evidence="13 14">
    <name type="scientific">Sporomusa silvacetica DSM 10669</name>
    <dbReference type="NCBI Taxonomy" id="1123289"/>
    <lineage>
        <taxon>Bacteria</taxon>
        <taxon>Bacillati</taxon>
        <taxon>Bacillota</taxon>
        <taxon>Negativicutes</taxon>
        <taxon>Selenomonadales</taxon>
        <taxon>Sporomusaceae</taxon>
        <taxon>Sporomusa</taxon>
    </lineage>
</organism>
<dbReference type="PROSITE" id="PS50111">
    <property type="entry name" value="CHEMOTAXIS_TRANSDUC_2"/>
    <property type="match status" value="1"/>
</dbReference>
<dbReference type="SMART" id="SM00304">
    <property type="entry name" value="HAMP"/>
    <property type="match status" value="1"/>
</dbReference>
<dbReference type="RefSeq" id="WP_169717952.1">
    <property type="nucleotide sequence ID" value="NZ_CP155573.1"/>
</dbReference>
<dbReference type="InterPro" id="IPR029151">
    <property type="entry name" value="Sensor-like_sf"/>
</dbReference>
<dbReference type="SUPFAM" id="SSF58104">
    <property type="entry name" value="Methyl-accepting chemotaxis protein (MCP) signaling domain"/>
    <property type="match status" value="1"/>
</dbReference>
<protein>
    <submittedName>
        <fullName evidence="13">Methyl-accepting chemotaxis protein McpA</fullName>
    </submittedName>
</protein>
<dbReference type="SMART" id="SM00283">
    <property type="entry name" value="MA"/>
    <property type="match status" value="1"/>
</dbReference>
<evidence type="ECO:0000256" key="8">
    <source>
        <dbReference type="ARBA" id="ARBA00029447"/>
    </source>
</evidence>
<feature type="transmembrane region" description="Helical" evidence="10">
    <location>
        <begin position="275"/>
        <end position="298"/>
    </location>
</feature>
<keyword evidence="3" id="KW-0145">Chemotaxis</keyword>
<dbReference type="Pfam" id="PF00015">
    <property type="entry name" value="MCPsignal"/>
    <property type="match status" value="1"/>
</dbReference>
<keyword evidence="6 10" id="KW-0472">Membrane</keyword>
<comment type="subcellular location">
    <subcellularLocation>
        <location evidence="1">Cell membrane</location>
        <topology evidence="1">Multi-pass membrane protein</topology>
    </subcellularLocation>
</comment>
<accession>A0ABZ3ISL0</accession>
<evidence type="ECO:0000259" key="11">
    <source>
        <dbReference type="PROSITE" id="PS50111"/>
    </source>
</evidence>
<dbReference type="CDD" id="cd12914">
    <property type="entry name" value="PDC1_DGC_like"/>
    <property type="match status" value="1"/>
</dbReference>
<keyword evidence="2" id="KW-1003">Cell membrane</keyword>
<dbReference type="Pfam" id="PF02743">
    <property type="entry name" value="dCache_1"/>
    <property type="match status" value="1"/>
</dbReference>
<sequence>MNSIRVKLGVIVITLFVFALGLLTGLNFWQAEKIIIQDVETELAGKAQGSAVQIGGWLDSNKRDIATLARSPIITGGTRETIVPYLNIELSNAKIYESLIWVDEKGNYVDYNGETGTLAERDYFQRSIKGEAVVSDPVVSKKTNKLVVAISTPIRVENRITGVLVALINIEEIEKIVLEIKAGDTGYAYVIRGDGIIIVHPNKELVNKVSSMTDPNAPPELKTATEKMTKGELGIVSYGYLGTTKYLAYAPIPGYNWSIGVNVPSSEVKAKLNTFTWTSLTISLIVLLIAAIIVLIVATKIATPLKKLKDAAEGIADGDLSLISINISSKDEMGHLAHAFETMVSNLRGLVQQINGSSEQVAASSQELTANAEQLAQVAGQVSTSVTGTAQGVGDQVTVVDRALVLVEKIASRAHAEAIKTGNVIDITAKAVSAAAEGNHAVGSAISQMNSIRQTVDNSAQVVAELGEQSKEIGQIVETISGIAGQTNLLALNAAIEAARAGEQGRGFAVVAEEVRKLAEQSQEAAKQIATLIGDIQSKTDKAVIAMANGTQEVKTGSDVVDQAGKAFTDIDLHIKKVASIAQEAADGMQQLAASSQQVVESMKEVETFSREISSQTQSISAATEEQLASMEEISASSHHLAQLAEQLQGAVSKFRM</sequence>
<comment type="similarity">
    <text evidence="8">Belongs to the methyl-accepting chemotaxis (MCP) protein family.</text>
</comment>
<dbReference type="Pfam" id="PF00672">
    <property type="entry name" value="HAMP"/>
    <property type="match status" value="1"/>
</dbReference>
<evidence type="ECO:0000256" key="4">
    <source>
        <dbReference type="ARBA" id="ARBA00022692"/>
    </source>
</evidence>
<gene>
    <name evidence="13" type="primary">mcpA_5</name>
    <name evidence="13" type="ORF">SPSIL_047740</name>
</gene>
<dbReference type="InterPro" id="IPR004089">
    <property type="entry name" value="MCPsignal_dom"/>
</dbReference>
<evidence type="ECO:0000313" key="14">
    <source>
        <dbReference type="Proteomes" id="UP000216752"/>
    </source>
</evidence>